<organism evidence="1 2">
    <name type="scientific">Austropuccinia psidii MF-1</name>
    <dbReference type="NCBI Taxonomy" id="1389203"/>
    <lineage>
        <taxon>Eukaryota</taxon>
        <taxon>Fungi</taxon>
        <taxon>Dikarya</taxon>
        <taxon>Basidiomycota</taxon>
        <taxon>Pucciniomycotina</taxon>
        <taxon>Pucciniomycetes</taxon>
        <taxon>Pucciniales</taxon>
        <taxon>Sphaerophragmiaceae</taxon>
        <taxon>Austropuccinia</taxon>
    </lineage>
</organism>
<evidence type="ECO:0008006" key="3">
    <source>
        <dbReference type="Google" id="ProtNLM"/>
    </source>
</evidence>
<gene>
    <name evidence="1" type="ORF">O181_074857</name>
</gene>
<accession>A0A9Q3FDU3</accession>
<proteinExistence type="predicted"/>
<dbReference type="CDD" id="cd09272">
    <property type="entry name" value="RNase_HI_RT_Ty1"/>
    <property type="match status" value="1"/>
</dbReference>
<protein>
    <recommendedName>
        <fullName evidence="3">Copia protein</fullName>
    </recommendedName>
</protein>
<evidence type="ECO:0000313" key="2">
    <source>
        <dbReference type="Proteomes" id="UP000765509"/>
    </source>
</evidence>
<dbReference type="OrthoDB" id="430476at2759"/>
<keyword evidence="2" id="KW-1185">Reference proteome</keyword>
<evidence type="ECO:0000313" key="1">
    <source>
        <dbReference type="EMBL" id="MBW0535142.1"/>
    </source>
</evidence>
<sequence length="112" mass="12959">MWLKQWCHECDLLQLDNPIPVHEDNQSCINVVKGNCNLNNKRMKHVNIQLHFIKEAVKNNMINLIYTPTADMLADFLTNPVVLYKYCLKASCYLPSSLNSLTDLQSRLLHSD</sequence>
<comment type="caution">
    <text evidence="1">The sequence shown here is derived from an EMBL/GenBank/DDBJ whole genome shotgun (WGS) entry which is preliminary data.</text>
</comment>
<dbReference type="EMBL" id="AVOT02040001">
    <property type="protein sequence ID" value="MBW0535142.1"/>
    <property type="molecule type" value="Genomic_DNA"/>
</dbReference>
<dbReference type="AlphaFoldDB" id="A0A9Q3FDU3"/>
<name>A0A9Q3FDU3_9BASI</name>
<dbReference type="Proteomes" id="UP000765509">
    <property type="component" value="Unassembled WGS sequence"/>
</dbReference>
<reference evidence="1" key="1">
    <citation type="submission" date="2021-03" db="EMBL/GenBank/DDBJ databases">
        <title>Draft genome sequence of rust myrtle Austropuccinia psidii MF-1, a brazilian biotype.</title>
        <authorList>
            <person name="Quecine M.C."/>
            <person name="Pachon D.M.R."/>
            <person name="Bonatelli M.L."/>
            <person name="Correr F.H."/>
            <person name="Franceschini L.M."/>
            <person name="Leite T.F."/>
            <person name="Margarido G.R.A."/>
            <person name="Almeida C.A."/>
            <person name="Ferrarezi J.A."/>
            <person name="Labate C.A."/>
        </authorList>
    </citation>
    <scope>NUCLEOTIDE SEQUENCE</scope>
    <source>
        <strain evidence="1">MF-1</strain>
    </source>
</reference>